<dbReference type="Proteomes" id="UP000255334">
    <property type="component" value="Unassembled WGS sequence"/>
</dbReference>
<evidence type="ECO:0000313" key="2">
    <source>
        <dbReference type="Proteomes" id="UP000255334"/>
    </source>
</evidence>
<sequence>MTVARDGGSKVLCEICEKYVDAFTHETIGSLFPGGTPTGLKTPVMCSESCGLRHPAGQTLAAVHKTALKTRIFMLGKALRLNAALHAVLPNRPR</sequence>
<accession>A0A370WWB3</accession>
<comment type="caution">
    <text evidence="1">The sequence shown here is derived from an EMBL/GenBank/DDBJ whole genome shotgun (WGS) entry which is preliminary data.</text>
</comment>
<protein>
    <submittedName>
        <fullName evidence="1">Uncharacterized protein</fullName>
    </submittedName>
</protein>
<dbReference type="AlphaFoldDB" id="A0A370WWB3"/>
<name>A0A370WWB3_9GAMM</name>
<organism evidence="1 2">
    <name type="scientific">Dyella psychrodurans</name>
    <dbReference type="NCBI Taxonomy" id="1927960"/>
    <lineage>
        <taxon>Bacteria</taxon>
        <taxon>Pseudomonadati</taxon>
        <taxon>Pseudomonadota</taxon>
        <taxon>Gammaproteobacteria</taxon>
        <taxon>Lysobacterales</taxon>
        <taxon>Rhodanobacteraceae</taxon>
        <taxon>Dyella</taxon>
    </lineage>
</organism>
<reference evidence="1 2" key="1">
    <citation type="submission" date="2018-07" db="EMBL/GenBank/DDBJ databases">
        <title>Dyella monticola sp. nov. and Dyella psychrodurans sp. nov. isolated from monsoon evergreen broad-leaved forest soil of Dinghu Mountain, China.</title>
        <authorList>
            <person name="Gao Z."/>
            <person name="Qiu L."/>
        </authorList>
    </citation>
    <scope>NUCLEOTIDE SEQUENCE [LARGE SCALE GENOMIC DNA]</scope>
    <source>
        <strain evidence="1 2">4MSK11</strain>
    </source>
</reference>
<gene>
    <name evidence="1" type="ORF">DWU99_19695</name>
</gene>
<proteinExistence type="predicted"/>
<keyword evidence="2" id="KW-1185">Reference proteome</keyword>
<evidence type="ECO:0000313" key="1">
    <source>
        <dbReference type="EMBL" id="RDS80346.1"/>
    </source>
</evidence>
<dbReference type="EMBL" id="QRBF01000010">
    <property type="protein sequence ID" value="RDS80346.1"/>
    <property type="molecule type" value="Genomic_DNA"/>
</dbReference>